<evidence type="ECO:0000256" key="6">
    <source>
        <dbReference type="ARBA" id="ARBA00022619"/>
    </source>
</evidence>
<evidence type="ECO:0000313" key="12">
    <source>
        <dbReference type="EMBL" id="MBK0398385.1"/>
    </source>
</evidence>
<dbReference type="InterPro" id="IPR017938">
    <property type="entry name" value="Riboflavin_synthase-like_b-brl"/>
</dbReference>
<reference evidence="12" key="1">
    <citation type="submission" date="2020-12" db="EMBL/GenBank/DDBJ databases">
        <title>Bacterial taxonomy.</title>
        <authorList>
            <person name="Pan X."/>
        </authorList>
    </citation>
    <scope>NUCLEOTIDE SEQUENCE</scope>
    <source>
        <strain evidence="12">M0105</strain>
    </source>
</reference>
<dbReference type="PROSITE" id="PS51177">
    <property type="entry name" value="LUMAZINE_BIND"/>
    <property type="match status" value="2"/>
</dbReference>
<evidence type="ECO:0000313" key="13">
    <source>
        <dbReference type="Proteomes" id="UP000655420"/>
    </source>
</evidence>
<dbReference type="SUPFAM" id="SSF63380">
    <property type="entry name" value="Riboflavin synthase domain-like"/>
    <property type="match status" value="2"/>
</dbReference>
<dbReference type="EC" id="2.5.1.9" evidence="4 9"/>
<proteinExistence type="predicted"/>
<evidence type="ECO:0000256" key="5">
    <source>
        <dbReference type="ARBA" id="ARBA00013950"/>
    </source>
</evidence>
<dbReference type="InterPro" id="IPR026017">
    <property type="entry name" value="Lumazine-bd_dom"/>
</dbReference>
<dbReference type="GO" id="GO:0004746">
    <property type="term" value="F:riboflavin synthase activity"/>
    <property type="evidence" value="ECO:0007669"/>
    <property type="project" value="UniProtKB-UniRule"/>
</dbReference>
<comment type="caution">
    <text evidence="12">The sequence shown here is derived from an EMBL/GenBank/DDBJ whole genome shotgun (WGS) entry which is preliminary data.</text>
</comment>
<dbReference type="AlphaFoldDB" id="A0A8J7M629"/>
<dbReference type="Proteomes" id="UP000655420">
    <property type="component" value="Unassembled WGS sequence"/>
</dbReference>
<keyword evidence="6" id="KW-0686">Riboflavin biosynthesis</keyword>
<evidence type="ECO:0000256" key="7">
    <source>
        <dbReference type="ARBA" id="ARBA00022679"/>
    </source>
</evidence>
<dbReference type="FunFam" id="2.40.30.20:FF:000004">
    <property type="entry name" value="Riboflavin synthase, alpha subunit"/>
    <property type="match status" value="1"/>
</dbReference>
<evidence type="ECO:0000259" key="11">
    <source>
        <dbReference type="PROSITE" id="PS51177"/>
    </source>
</evidence>
<dbReference type="PANTHER" id="PTHR21098:SF12">
    <property type="entry name" value="RIBOFLAVIN SYNTHASE"/>
    <property type="match status" value="1"/>
</dbReference>
<evidence type="ECO:0000256" key="8">
    <source>
        <dbReference type="ARBA" id="ARBA00022737"/>
    </source>
</evidence>
<dbReference type="EMBL" id="JAEHHL010000001">
    <property type="protein sequence ID" value="MBK0398385.1"/>
    <property type="molecule type" value="Genomic_DNA"/>
</dbReference>
<dbReference type="InterPro" id="IPR001783">
    <property type="entry name" value="Lumazine-bd"/>
</dbReference>
<comment type="function">
    <text evidence="2">Catalyzes the dismutation of two molecules of 6,7-dimethyl-8-ribityllumazine, resulting in the formation of riboflavin and 5-amino-6-(D-ribitylamino)uracil.</text>
</comment>
<evidence type="ECO:0000256" key="10">
    <source>
        <dbReference type="PROSITE-ProRule" id="PRU00524"/>
    </source>
</evidence>
<evidence type="ECO:0000256" key="2">
    <source>
        <dbReference type="ARBA" id="ARBA00002803"/>
    </source>
</evidence>
<organism evidence="12 13">
    <name type="scientific">Thermohalobaculum xanthum</name>
    <dbReference type="NCBI Taxonomy" id="2753746"/>
    <lineage>
        <taxon>Bacteria</taxon>
        <taxon>Pseudomonadati</taxon>
        <taxon>Pseudomonadota</taxon>
        <taxon>Alphaproteobacteria</taxon>
        <taxon>Rhodobacterales</taxon>
        <taxon>Paracoccaceae</taxon>
        <taxon>Thermohalobaculum</taxon>
    </lineage>
</organism>
<feature type="repeat" description="Lumazine-binding" evidence="10">
    <location>
        <begin position="100"/>
        <end position="196"/>
    </location>
</feature>
<dbReference type="Gene3D" id="2.40.30.20">
    <property type="match status" value="2"/>
</dbReference>
<keyword evidence="7 12" id="KW-0808">Transferase</keyword>
<dbReference type="GO" id="GO:0009231">
    <property type="term" value="P:riboflavin biosynthetic process"/>
    <property type="evidence" value="ECO:0007669"/>
    <property type="project" value="UniProtKB-KW"/>
</dbReference>
<keyword evidence="8" id="KW-0677">Repeat</keyword>
<feature type="repeat" description="Lumazine-binding" evidence="10">
    <location>
        <begin position="1"/>
        <end position="99"/>
    </location>
</feature>
<feature type="domain" description="Lumazine-binding" evidence="11">
    <location>
        <begin position="100"/>
        <end position="196"/>
    </location>
</feature>
<protein>
    <recommendedName>
        <fullName evidence="5 9">Riboflavin synthase</fullName>
        <ecNumber evidence="4 9">2.5.1.9</ecNumber>
    </recommendedName>
</protein>
<dbReference type="NCBIfam" id="NF009566">
    <property type="entry name" value="PRK13020.1"/>
    <property type="match status" value="1"/>
</dbReference>
<dbReference type="Pfam" id="PF00677">
    <property type="entry name" value="Lum_binding"/>
    <property type="match status" value="2"/>
</dbReference>
<sequence>MFTGIVREVGRVLAVSEVGDTRLEIACARPAGQIEIGASIACNGICLTVVEKGQREGQNWFAVEASAETRARTTLGTWKAGDAVNLEPALRVGDELGGHIVSGHVDGLGRIVAIRPEGASHRVTIEAPAALAKFLAEKGSIAVDGISLTINEVDGSRFGVNIIPHTWEVTSLKGKGVGSDVNLEADLMARYVARLREAG</sequence>
<accession>A0A8J7M629</accession>
<dbReference type="NCBIfam" id="TIGR00187">
    <property type="entry name" value="ribE"/>
    <property type="match status" value="1"/>
</dbReference>
<feature type="domain" description="Lumazine-binding" evidence="11">
    <location>
        <begin position="1"/>
        <end position="99"/>
    </location>
</feature>
<dbReference type="PIRSF" id="PIRSF000498">
    <property type="entry name" value="Riboflavin_syn_A"/>
    <property type="match status" value="1"/>
</dbReference>
<dbReference type="PANTHER" id="PTHR21098">
    <property type="entry name" value="RIBOFLAVIN SYNTHASE ALPHA CHAIN"/>
    <property type="match status" value="1"/>
</dbReference>
<gene>
    <name evidence="12" type="ORF">H0I76_04215</name>
</gene>
<evidence type="ECO:0000256" key="1">
    <source>
        <dbReference type="ARBA" id="ARBA00000968"/>
    </source>
</evidence>
<dbReference type="InterPro" id="IPR023366">
    <property type="entry name" value="ATP_synth_asu-like_sf"/>
</dbReference>
<evidence type="ECO:0000256" key="3">
    <source>
        <dbReference type="ARBA" id="ARBA00004887"/>
    </source>
</evidence>
<comment type="catalytic activity">
    <reaction evidence="1">
        <text>2 6,7-dimethyl-8-(1-D-ribityl)lumazine + H(+) = 5-amino-6-(D-ribitylamino)uracil + riboflavin</text>
        <dbReference type="Rhea" id="RHEA:20772"/>
        <dbReference type="ChEBI" id="CHEBI:15378"/>
        <dbReference type="ChEBI" id="CHEBI:15934"/>
        <dbReference type="ChEBI" id="CHEBI:57986"/>
        <dbReference type="ChEBI" id="CHEBI:58201"/>
        <dbReference type="EC" id="2.5.1.9"/>
    </reaction>
</comment>
<dbReference type="CDD" id="cd00402">
    <property type="entry name" value="Riboflavin_synthase_like"/>
    <property type="match status" value="1"/>
</dbReference>
<keyword evidence="13" id="KW-1185">Reference proteome</keyword>
<evidence type="ECO:0000256" key="9">
    <source>
        <dbReference type="NCBIfam" id="TIGR00187"/>
    </source>
</evidence>
<comment type="pathway">
    <text evidence="3">Cofactor biosynthesis; riboflavin biosynthesis; riboflavin from 2-hydroxy-3-oxobutyl phosphate and 5-amino-6-(D-ribitylamino)uracil: step 2/2.</text>
</comment>
<evidence type="ECO:0000256" key="4">
    <source>
        <dbReference type="ARBA" id="ARBA00012827"/>
    </source>
</evidence>
<name>A0A8J7M629_9RHOB</name>
<dbReference type="NCBIfam" id="NF006767">
    <property type="entry name" value="PRK09289.1"/>
    <property type="match status" value="1"/>
</dbReference>
<dbReference type="RefSeq" id="WP_200607412.1">
    <property type="nucleotide sequence ID" value="NZ_JAEHHL010000001.1"/>
</dbReference>